<name>W7MGT9_GIBM7</name>
<dbReference type="EMBL" id="DS022253">
    <property type="protein sequence ID" value="EWG50101.1"/>
    <property type="molecule type" value="Genomic_DNA"/>
</dbReference>
<keyword evidence="2 3" id="KW-0040">ANK repeat</keyword>
<dbReference type="Pfam" id="PF12796">
    <property type="entry name" value="Ank_2"/>
    <property type="match status" value="2"/>
</dbReference>
<dbReference type="Gene3D" id="1.10.510.10">
    <property type="entry name" value="Transferase(Phosphotransferase) domain 1"/>
    <property type="match status" value="1"/>
</dbReference>
<keyword evidence="1" id="KW-0677">Repeat</keyword>
<dbReference type="SUPFAM" id="SSF56112">
    <property type="entry name" value="Protein kinase-like (PK-like)"/>
    <property type="match status" value="1"/>
</dbReference>
<dbReference type="InterPro" id="IPR008271">
    <property type="entry name" value="Ser/Thr_kinase_AS"/>
</dbReference>
<evidence type="ECO:0000256" key="1">
    <source>
        <dbReference type="ARBA" id="ARBA00022737"/>
    </source>
</evidence>
<evidence type="ECO:0000256" key="3">
    <source>
        <dbReference type="PROSITE-ProRule" id="PRU00023"/>
    </source>
</evidence>
<dbReference type="PROSITE" id="PS50088">
    <property type="entry name" value="ANK_REPEAT"/>
    <property type="match status" value="3"/>
</dbReference>
<keyword evidence="6" id="KW-1185">Reference proteome</keyword>
<dbReference type="GO" id="GO:0005524">
    <property type="term" value="F:ATP binding"/>
    <property type="evidence" value="ECO:0007669"/>
    <property type="project" value="InterPro"/>
</dbReference>
<sequence>MQSDTGSGVWDSRFADTSDAALAWTPASASTGDSETDNILQDILMIVRNELPYVQPEFLKFDSRLGKGTSFEVNKELFGLTGEQPYFVAVKRLCMDHATGGTKQTHKRIQKSSKRLINVKREVRVLTHPRLRSQSCLISAIAWGWEPDLAFGNRPYLVMPYSPHGTLAAFSQKRSLNLIDRRFLVLDVAMGIRALHDSDIVHGDVKPDNVLVYGYFTRDKDEDRHYLAKLADFGCALFKQDFEQQHEYYLGTPRYNAPEICGWTKDTDEESLIEKIPVFTRYKAADCYSFGLVLWETITHAKSFIEPAWLSPGETALGFLERSFYTKENAILELATESLRSEQRYVETVENKDFKPSAGVPSYPSNPTNTGLNGYFGEWTQLRKGLDAIGAPPDSQSFQVFEATVALCLQERISRRGNIHQIVEALSKGVNGDIPENSRMEKILPLEIKINGESPYLGDRYEKVLAPTMLMSPVTRAVFLDKGSHTYSSSKNLQVVPRDEPADPFRQLIRVPAQKRCEILVLTPQAYQYKSEDMFKAISRRQPPWYNQCEAAKLIQKAIMTEDDPQERSQAHLQMAMMSQVGYGVAPDSLEALSHLQEAAKSNKVAQAILYPVRAALKPDQMDTDVPTSPIMYRNLDVFHDGVAWREAGSKEADQFINLGPISVESFKKFEILVKKGRFQSKELCEALTAACRDGNLDAAILLARQCDDLSHMDSNMPNALHWLVLFSQAEALSLLEIMVSGPEQTPKEDRMKVIRSLLAAEHGQLNVLLPHRCMELRGNPLHWAVIAGYTKLAGEYLNLGADVDKRNEWRKTSHEDGYTEHIPSLSPLDLAVAGHYPDMVKLLIGHGSETYGGDWHWTHSPFHMIGYNMIPFGRYVAHGQSYRAALRETIKILLQAGLDINGLDNLKQTPLFSAVKNMDLEEYVLEELILAGALPGEECEKNHGNAVVWAIIDSAHRRLSWRKIPILLPLVSDINACTAGDSGLNALHYCAVFDAVPVAQILLQLPAIDVEAESTLGATAMHFATQRGSLGVLDLLIKRGANLHRREPFEAAISGGQIDALRMLLDAGSKAWWKSRSGQSRNILGYAVRMHSQRPSYVRACLSRCPQLRAEEVINKGDDNGWTALHYCAYYGDLDGARALIDYDADVDTVNAMGHTPLQLAVKTYEELTVYLNGVPHFTDHPRIFKDIDGLERWSHDYVEKAQRIETVLKDSLFEVIRLLQQAEREKHPGKEVKEVSRGLGKVQTEVITTQKEVRNHYRSLAFTKARLEGYSEN</sequence>
<feature type="repeat" description="ANK" evidence="3">
    <location>
        <begin position="777"/>
        <end position="809"/>
    </location>
</feature>
<dbReference type="OrthoDB" id="4062651at2759"/>
<dbReference type="InterPro" id="IPR000719">
    <property type="entry name" value="Prot_kinase_dom"/>
</dbReference>
<dbReference type="VEuPathDB" id="FungiDB:FVEG_09426"/>
<dbReference type="Pfam" id="PF00069">
    <property type="entry name" value="Pkinase"/>
    <property type="match status" value="1"/>
</dbReference>
<feature type="repeat" description="ANK" evidence="3">
    <location>
        <begin position="1017"/>
        <end position="1049"/>
    </location>
</feature>
<evidence type="ECO:0000313" key="5">
    <source>
        <dbReference type="EMBL" id="EWG50101.1"/>
    </source>
</evidence>
<dbReference type="PANTHER" id="PTHR24126">
    <property type="entry name" value="ANKYRIN REPEAT, PH AND SEC7 DOMAIN CONTAINING PROTEIN SECG-RELATED"/>
    <property type="match status" value="1"/>
</dbReference>
<dbReference type="Gene3D" id="1.25.40.20">
    <property type="entry name" value="Ankyrin repeat-containing domain"/>
    <property type="match status" value="4"/>
</dbReference>
<dbReference type="KEGG" id="fvr:FVEG_09426"/>
<evidence type="ECO:0000259" key="4">
    <source>
        <dbReference type="PROSITE" id="PS50011"/>
    </source>
</evidence>
<dbReference type="Proteomes" id="UP000009096">
    <property type="component" value="Chromosome 5"/>
</dbReference>
<dbReference type="SMART" id="SM00220">
    <property type="entry name" value="S_TKc"/>
    <property type="match status" value="1"/>
</dbReference>
<proteinExistence type="predicted"/>
<keyword evidence="5" id="KW-0808">Transferase</keyword>
<dbReference type="RefSeq" id="XP_018756292.1">
    <property type="nucleotide sequence ID" value="XM_018898412.1"/>
</dbReference>
<reference evidence="5 6" key="1">
    <citation type="journal article" date="2010" name="Nature">
        <title>Comparative genomics reveals mobile pathogenicity chromosomes in Fusarium.</title>
        <authorList>
            <person name="Ma L.J."/>
            <person name="van der Does H.C."/>
            <person name="Borkovich K.A."/>
            <person name="Coleman J.J."/>
            <person name="Daboussi M.J."/>
            <person name="Di Pietro A."/>
            <person name="Dufresne M."/>
            <person name="Freitag M."/>
            <person name="Grabherr M."/>
            <person name="Henrissat B."/>
            <person name="Houterman P.M."/>
            <person name="Kang S."/>
            <person name="Shim W.B."/>
            <person name="Woloshuk C."/>
            <person name="Xie X."/>
            <person name="Xu J.R."/>
            <person name="Antoniw J."/>
            <person name="Baker S.E."/>
            <person name="Bluhm B.H."/>
            <person name="Breakspear A."/>
            <person name="Brown D.W."/>
            <person name="Butchko R.A."/>
            <person name="Chapman S."/>
            <person name="Coulson R."/>
            <person name="Coutinho P.M."/>
            <person name="Danchin E.G."/>
            <person name="Diener A."/>
            <person name="Gale L.R."/>
            <person name="Gardiner D.M."/>
            <person name="Goff S."/>
            <person name="Hammond-Kosack K.E."/>
            <person name="Hilburn K."/>
            <person name="Hua-Van A."/>
            <person name="Jonkers W."/>
            <person name="Kazan K."/>
            <person name="Kodira C.D."/>
            <person name="Koehrsen M."/>
            <person name="Kumar L."/>
            <person name="Lee Y.H."/>
            <person name="Li L."/>
            <person name="Manners J.M."/>
            <person name="Miranda-Saavedra D."/>
            <person name="Mukherjee M."/>
            <person name="Park G."/>
            <person name="Park J."/>
            <person name="Park S.Y."/>
            <person name="Proctor R.H."/>
            <person name="Regev A."/>
            <person name="Ruiz-Roldan M.C."/>
            <person name="Sain D."/>
            <person name="Sakthikumar S."/>
            <person name="Sykes S."/>
            <person name="Schwartz D.C."/>
            <person name="Turgeon B.G."/>
            <person name="Wapinski I."/>
            <person name="Yoder O."/>
            <person name="Young S."/>
            <person name="Zeng Q."/>
            <person name="Zhou S."/>
            <person name="Galagan J."/>
            <person name="Cuomo C.A."/>
            <person name="Kistler H.C."/>
            <person name="Rep M."/>
        </authorList>
    </citation>
    <scope>NUCLEOTIDE SEQUENCE [LARGE SCALE GENOMIC DNA]</scope>
    <source>
        <strain evidence="6">M3125 / FGSC 7600</strain>
    </source>
</reference>
<gene>
    <name evidence="5" type="ORF">FVEG_09426</name>
</gene>
<dbReference type="AlphaFoldDB" id="W7MGT9"/>
<dbReference type="InterPro" id="IPR011009">
    <property type="entry name" value="Kinase-like_dom_sf"/>
</dbReference>
<dbReference type="SMART" id="SM00248">
    <property type="entry name" value="ANK"/>
    <property type="match status" value="9"/>
</dbReference>
<feature type="domain" description="Protein kinase" evidence="4">
    <location>
        <begin position="59"/>
        <end position="430"/>
    </location>
</feature>
<dbReference type="SUPFAM" id="SSF48403">
    <property type="entry name" value="Ankyrin repeat"/>
    <property type="match status" value="3"/>
</dbReference>
<protein>
    <submittedName>
        <fullName evidence="5">TKL protein kinase</fullName>
    </submittedName>
</protein>
<dbReference type="PROSITE" id="PS50011">
    <property type="entry name" value="PROTEIN_KINASE_DOM"/>
    <property type="match status" value="1"/>
</dbReference>
<evidence type="ECO:0000256" key="2">
    <source>
        <dbReference type="ARBA" id="ARBA00023043"/>
    </source>
</evidence>
<dbReference type="PROSITE" id="PS50297">
    <property type="entry name" value="ANK_REP_REGION"/>
    <property type="match status" value="2"/>
</dbReference>
<dbReference type="PROSITE" id="PS00108">
    <property type="entry name" value="PROTEIN_KINASE_ST"/>
    <property type="match status" value="1"/>
</dbReference>
<accession>W7MGT9</accession>
<keyword evidence="5" id="KW-0418">Kinase</keyword>
<feature type="repeat" description="ANK" evidence="3">
    <location>
        <begin position="1121"/>
        <end position="1153"/>
    </location>
</feature>
<dbReference type="InterPro" id="IPR002110">
    <property type="entry name" value="Ankyrin_rpt"/>
</dbReference>
<dbReference type="InterPro" id="IPR036770">
    <property type="entry name" value="Ankyrin_rpt-contain_sf"/>
</dbReference>
<organism evidence="5 6">
    <name type="scientific">Gibberella moniliformis (strain M3125 / FGSC 7600)</name>
    <name type="common">Maize ear and stalk rot fungus</name>
    <name type="synonym">Fusarium verticillioides</name>
    <dbReference type="NCBI Taxonomy" id="334819"/>
    <lineage>
        <taxon>Eukaryota</taxon>
        <taxon>Fungi</taxon>
        <taxon>Dikarya</taxon>
        <taxon>Ascomycota</taxon>
        <taxon>Pezizomycotina</taxon>
        <taxon>Sordariomycetes</taxon>
        <taxon>Hypocreomycetidae</taxon>
        <taxon>Hypocreales</taxon>
        <taxon>Nectriaceae</taxon>
        <taxon>Fusarium</taxon>
        <taxon>Fusarium fujikuroi species complex</taxon>
    </lineage>
</organism>
<dbReference type="EMBL" id="CM000582">
    <property type="protein sequence ID" value="EWG50101.1"/>
    <property type="molecule type" value="Genomic_DNA"/>
</dbReference>
<dbReference type="GO" id="GO:0004672">
    <property type="term" value="F:protein kinase activity"/>
    <property type="evidence" value="ECO:0007669"/>
    <property type="project" value="InterPro"/>
</dbReference>
<dbReference type="GeneID" id="30067082"/>
<evidence type="ECO:0000313" key="6">
    <source>
        <dbReference type="Proteomes" id="UP000009096"/>
    </source>
</evidence>